<dbReference type="OrthoDB" id="7855015at2"/>
<dbReference type="Proteomes" id="UP000294662">
    <property type="component" value="Unassembled WGS sequence"/>
</dbReference>
<keyword evidence="2" id="KW-1185">Reference proteome</keyword>
<evidence type="ECO:0000313" key="2">
    <source>
        <dbReference type="Proteomes" id="UP000294662"/>
    </source>
</evidence>
<organism evidence="1 2">
    <name type="scientific">Antarcticimicrobium sediminis</name>
    <dbReference type="NCBI Taxonomy" id="2546227"/>
    <lineage>
        <taxon>Bacteria</taxon>
        <taxon>Pseudomonadati</taxon>
        <taxon>Pseudomonadota</taxon>
        <taxon>Alphaproteobacteria</taxon>
        <taxon>Rhodobacterales</taxon>
        <taxon>Paracoccaceae</taxon>
        <taxon>Antarcticimicrobium</taxon>
    </lineage>
</organism>
<name>A0A4V2Z7W0_9RHOB</name>
<reference evidence="1 2" key="1">
    <citation type="submission" date="2019-03" db="EMBL/GenBank/DDBJ databases">
        <authorList>
            <person name="Zhang S."/>
        </authorList>
    </citation>
    <scope>NUCLEOTIDE SEQUENCE [LARGE SCALE GENOMIC DNA]</scope>
    <source>
        <strain evidence="1 2">S4J41</strain>
    </source>
</reference>
<comment type="caution">
    <text evidence="1">The sequence shown here is derived from an EMBL/GenBank/DDBJ whole genome shotgun (WGS) entry which is preliminary data.</text>
</comment>
<protein>
    <submittedName>
        <fullName evidence="1">Uncharacterized protein</fullName>
    </submittedName>
</protein>
<dbReference type="RefSeq" id="WP_132829318.1">
    <property type="nucleotide sequence ID" value="NZ_SMFP01000006.1"/>
</dbReference>
<evidence type="ECO:0000313" key="1">
    <source>
        <dbReference type="EMBL" id="TDE37996.1"/>
    </source>
</evidence>
<dbReference type="EMBL" id="SMFP01000006">
    <property type="protein sequence ID" value="TDE37996.1"/>
    <property type="molecule type" value="Genomic_DNA"/>
</dbReference>
<sequence>MKIFVSICLFLCICAALLAVYVWPNFSQIRHYTEDDLIGLTCEELGEKHEEVIFAYHDASIAHYRRTGAFEDDLGLPKDEVLPFVILMKKFIRDNDLRAFDLSKPFSISTAGLESDFFAKFSDVCASNPSLPAIEAVGQAAKRLKLTPRPATP</sequence>
<dbReference type="AlphaFoldDB" id="A0A4V2Z7W0"/>
<proteinExistence type="predicted"/>
<gene>
    <name evidence="1" type="ORF">E1B25_11265</name>
</gene>
<accession>A0A4V2Z7W0</accession>